<evidence type="ECO:0000256" key="1">
    <source>
        <dbReference type="SAM" id="SignalP"/>
    </source>
</evidence>
<keyword evidence="1" id="KW-0732">Signal</keyword>
<protein>
    <recommendedName>
        <fullName evidence="4">DUF2574 family protein</fullName>
    </recommendedName>
</protein>
<gene>
    <name evidence="2" type="ORF">VAT7223_01936</name>
</gene>
<evidence type="ECO:0008006" key="4">
    <source>
        <dbReference type="Google" id="ProtNLM"/>
    </source>
</evidence>
<reference evidence="3" key="1">
    <citation type="submission" date="2016-06" db="EMBL/GenBank/DDBJ databases">
        <authorList>
            <person name="Rodrigo-Torres Lidia"/>
            <person name="Arahal R.David."/>
        </authorList>
    </citation>
    <scope>NUCLEOTIDE SEQUENCE [LARGE SCALE GENOMIC DNA]</scope>
    <source>
        <strain evidence="3">CECT 7223</strain>
    </source>
</reference>
<sequence>MKCYLALIFSLILSFSVSAQNVGSTASGPIIKCDLGSSVVEYMPIVICKHSNGKVLH</sequence>
<dbReference type="EMBL" id="FLQP01000025">
    <property type="protein sequence ID" value="SBS63962.1"/>
    <property type="molecule type" value="Genomic_DNA"/>
</dbReference>
<organism evidence="2 3">
    <name type="scientific">Vibrio atlanticus</name>
    <dbReference type="NCBI Taxonomy" id="693153"/>
    <lineage>
        <taxon>Bacteria</taxon>
        <taxon>Pseudomonadati</taxon>
        <taxon>Pseudomonadota</taxon>
        <taxon>Gammaproteobacteria</taxon>
        <taxon>Vibrionales</taxon>
        <taxon>Vibrionaceae</taxon>
        <taxon>Vibrio</taxon>
    </lineage>
</organism>
<name>A0A1C3IRC0_9VIBR</name>
<accession>A0A1C3IRC0</accession>
<dbReference type="Proteomes" id="UP000092876">
    <property type="component" value="Unassembled WGS sequence"/>
</dbReference>
<feature type="chain" id="PRO_5008675811" description="DUF2574 family protein" evidence="1">
    <location>
        <begin position="20"/>
        <end position="57"/>
    </location>
</feature>
<dbReference type="AlphaFoldDB" id="A0A1C3IRC0"/>
<evidence type="ECO:0000313" key="2">
    <source>
        <dbReference type="EMBL" id="SBS63962.1"/>
    </source>
</evidence>
<evidence type="ECO:0000313" key="3">
    <source>
        <dbReference type="Proteomes" id="UP000092876"/>
    </source>
</evidence>
<feature type="signal peptide" evidence="1">
    <location>
        <begin position="1"/>
        <end position="19"/>
    </location>
</feature>
<proteinExistence type="predicted"/>